<evidence type="ECO:0000259" key="2">
    <source>
        <dbReference type="PROSITE" id="PS50405"/>
    </source>
</evidence>
<dbReference type="InterPro" id="IPR036282">
    <property type="entry name" value="Glutathione-S-Trfase_C_sf"/>
</dbReference>
<dbReference type="PROSITE" id="PS50405">
    <property type="entry name" value="GST_CTER"/>
    <property type="match status" value="1"/>
</dbReference>
<sequence>MSDVALHYFGSKARAESIKLALYLAHIPYKFEPVQDWPKMKEEGLKSGSLPFGQVPMLHMDGMDMVQTVAILRYISANYLSKNLAPKEAVTVDMMVEGWNDFLNEAYQFIYVHKDQLPQFWENGAKKNLTNLENFYKRIGKRFMAADVPTIADAHAYTTLRQLKALKSDLLADYPALQKWEKDMDSLEEVKAYMTSD</sequence>
<reference evidence="3 4" key="1">
    <citation type="submission" date="2016-05" db="EMBL/GenBank/DDBJ databases">
        <title>Nuclear genome of Blastocystis sp. subtype 1 NandII.</title>
        <authorList>
            <person name="Gentekaki E."/>
            <person name="Curtis B."/>
            <person name="Stairs C."/>
            <person name="Eme L."/>
            <person name="Herman E."/>
            <person name="Klimes V."/>
            <person name="Arias M.C."/>
            <person name="Elias M."/>
            <person name="Hilliou F."/>
            <person name="Klute M."/>
            <person name="Malik S.-B."/>
            <person name="Pightling A."/>
            <person name="Rachubinski R."/>
            <person name="Salas D."/>
            <person name="Schlacht A."/>
            <person name="Suga H."/>
            <person name="Archibald J."/>
            <person name="Ball S.G."/>
            <person name="Clark G."/>
            <person name="Dacks J."/>
            <person name="Van Der Giezen M."/>
            <person name="Tsaousis A."/>
            <person name="Roger A."/>
        </authorList>
    </citation>
    <scope>NUCLEOTIDE SEQUENCE [LARGE SCALE GENOMIC DNA]</scope>
    <source>
        <strain evidence="4">ATCC 50177 / NandII</strain>
    </source>
</reference>
<dbReference type="Gene3D" id="1.20.1050.10">
    <property type="match status" value="1"/>
</dbReference>
<evidence type="ECO:0000313" key="3">
    <source>
        <dbReference type="EMBL" id="OAO14454.1"/>
    </source>
</evidence>
<dbReference type="Proteomes" id="UP000078348">
    <property type="component" value="Unassembled WGS sequence"/>
</dbReference>
<comment type="caution">
    <text evidence="3">The sequence shown here is derived from an EMBL/GenBank/DDBJ whole genome shotgun (WGS) entry which is preliminary data.</text>
</comment>
<dbReference type="PROSITE" id="PS50404">
    <property type="entry name" value="GST_NTER"/>
    <property type="match status" value="1"/>
</dbReference>
<dbReference type="AlphaFoldDB" id="A0A196SEP0"/>
<dbReference type="CDD" id="cd03039">
    <property type="entry name" value="GST_N_Sigma_like"/>
    <property type="match status" value="1"/>
</dbReference>
<protein>
    <submittedName>
        <fullName evidence="3">Glutathione S-transferase</fullName>
    </submittedName>
</protein>
<dbReference type="InterPro" id="IPR004045">
    <property type="entry name" value="Glutathione_S-Trfase_N"/>
</dbReference>
<dbReference type="Pfam" id="PF02798">
    <property type="entry name" value="GST_N"/>
    <property type="match status" value="1"/>
</dbReference>
<dbReference type="SUPFAM" id="SSF47616">
    <property type="entry name" value="GST C-terminal domain-like"/>
    <property type="match status" value="1"/>
</dbReference>
<feature type="domain" description="GST C-terminal" evidence="2">
    <location>
        <begin position="85"/>
        <end position="197"/>
    </location>
</feature>
<dbReference type="InterPro" id="IPR050213">
    <property type="entry name" value="GST_superfamily"/>
</dbReference>
<evidence type="ECO:0000313" key="4">
    <source>
        <dbReference type="Proteomes" id="UP000078348"/>
    </source>
</evidence>
<dbReference type="Pfam" id="PF14497">
    <property type="entry name" value="GST_C_3"/>
    <property type="match status" value="1"/>
</dbReference>
<dbReference type="SUPFAM" id="SSF52833">
    <property type="entry name" value="Thioredoxin-like"/>
    <property type="match status" value="1"/>
</dbReference>
<dbReference type="EMBL" id="LXWW01000238">
    <property type="protein sequence ID" value="OAO14454.1"/>
    <property type="molecule type" value="Genomic_DNA"/>
</dbReference>
<accession>A0A196SEP0</accession>
<keyword evidence="4" id="KW-1185">Reference proteome</keyword>
<dbReference type="OrthoDB" id="420389at2759"/>
<organism evidence="3 4">
    <name type="scientific">Blastocystis sp. subtype 1 (strain ATCC 50177 / NandII)</name>
    <dbReference type="NCBI Taxonomy" id="478820"/>
    <lineage>
        <taxon>Eukaryota</taxon>
        <taxon>Sar</taxon>
        <taxon>Stramenopiles</taxon>
        <taxon>Bigyra</taxon>
        <taxon>Opalozoa</taxon>
        <taxon>Opalinata</taxon>
        <taxon>Blastocystidae</taxon>
        <taxon>Blastocystis</taxon>
    </lineage>
</organism>
<dbReference type="STRING" id="478820.A0A196SEP0"/>
<dbReference type="GO" id="GO:0004364">
    <property type="term" value="F:glutathione transferase activity"/>
    <property type="evidence" value="ECO:0007669"/>
    <property type="project" value="TreeGrafter"/>
</dbReference>
<dbReference type="SFLD" id="SFLDS00019">
    <property type="entry name" value="Glutathione_Transferase_(cytos"/>
    <property type="match status" value="1"/>
</dbReference>
<dbReference type="InterPro" id="IPR040079">
    <property type="entry name" value="Glutathione_S-Trfase"/>
</dbReference>
<name>A0A196SEP0_BLAHN</name>
<dbReference type="InterPro" id="IPR004046">
    <property type="entry name" value="GST_C"/>
</dbReference>
<dbReference type="PANTHER" id="PTHR11571">
    <property type="entry name" value="GLUTATHIONE S-TRANSFERASE"/>
    <property type="match status" value="1"/>
</dbReference>
<dbReference type="GO" id="GO:0006749">
    <property type="term" value="P:glutathione metabolic process"/>
    <property type="evidence" value="ECO:0007669"/>
    <property type="project" value="TreeGrafter"/>
</dbReference>
<dbReference type="InterPro" id="IPR010987">
    <property type="entry name" value="Glutathione-S-Trfase_C-like"/>
</dbReference>
<gene>
    <name evidence="3" type="ORF">AV274_3757</name>
</gene>
<proteinExistence type="predicted"/>
<dbReference type="InterPro" id="IPR036249">
    <property type="entry name" value="Thioredoxin-like_sf"/>
</dbReference>
<dbReference type="Gene3D" id="3.40.30.10">
    <property type="entry name" value="Glutaredoxin"/>
    <property type="match status" value="1"/>
</dbReference>
<evidence type="ECO:0000259" key="1">
    <source>
        <dbReference type="PROSITE" id="PS50404"/>
    </source>
</evidence>
<feature type="domain" description="GST N-terminal" evidence="1">
    <location>
        <begin position="2"/>
        <end position="83"/>
    </location>
</feature>
<keyword evidence="3" id="KW-0808">Transferase</keyword>